<name>A0ABW0QNQ7_9GAMM</name>
<dbReference type="EMBL" id="JBHSNF010000002">
    <property type="protein sequence ID" value="MFC5526368.1"/>
    <property type="molecule type" value="Genomic_DNA"/>
</dbReference>
<keyword evidence="3" id="KW-1185">Reference proteome</keyword>
<proteinExistence type="predicted"/>
<sequence>MQHPAMPGTAPARLKGGDHATMRANDHASMSGMNMGAMQGGSAPPDARSPDYSDGVGYGPMKPHMHGKAALGMLLLDQLETVHGRDGNGQAWEVEGWYGSDEDKLWLRSEGEASRGKVEDGNLEALWSHAIATYWDSQLGVRHDFGAGPARDWVAFGVQGLAPYWFELEATGYAGSSGRTAARFRADYEVLFTQRLILQPELEINLYGKDDPARGIGSGLSDAQLGLRLRYEIRRQFAPYVGINWVRRVGATADYARQAGQPVLDRQWVAGIRIWL</sequence>
<organism evidence="2 3">
    <name type="scientific">Rhodanobacter ginsengisoli</name>
    <dbReference type="NCBI Taxonomy" id="418646"/>
    <lineage>
        <taxon>Bacteria</taxon>
        <taxon>Pseudomonadati</taxon>
        <taxon>Pseudomonadota</taxon>
        <taxon>Gammaproteobacteria</taxon>
        <taxon>Lysobacterales</taxon>
        <taxon>Rhodanobacteraceae</taxon>
        <taxon>Rhodanobacter</taxon>
    </lineage>
</organism>
<feature type="region of interest" description="Disordered" evidence="1">
    <location>
        <begin position="1"/>
        <end position="50"/>
    </location>
</feature>
<dbReference type="InterPro" id="IPR007939">
    <property type="entry name" value="Cu-R_B_prcur"/>
</dbReference>
<evidence type="ECO:0000313" key="2">
    <source>
        <dbReference type="EMBL" id="MFC5526368.1"/>
    </source>
</evidence>
<dbReference type="RefSeq" id="WP_377319973.1">
    <property type="nucleotide sequence ID" value="NZ_JBHSNF010000002.1"/>
</dbReference>
<dbReference type="Proteomes" id="UP001596114">
    <property type="component" value="Unassembled WGS sequence"/>
</dbReference>
<feature type="compositionally biased region" description="Basic and acidic residues" evidence="1">
    <location>
        <begin position="15"/>
        <end position="26"/>
    </location>
</feature>
<accession>A0ABW0QNQ7</accession>
<dbReference type="Pfam" id="PF05275">
    <property type="entry name" value="CopB"/>
    <property type="match status" value="1"/>
</dbReference>
<evidence type="ECO:0000256" key="1">
    <source>
        <dbReference type="SAM" id="MobiDB-lite"/>
    </source>
</evidence>
<comment type="caution">
    <text evidence="2">The sequence shown here is derived from an EMBL/GenBank/DDBJ whole genome shotgun (WGS) entry which is preliminary data.</text>
</comment>
<protein>
    <submittedName>
        <fullName evidence="2">Copper resistance protein B</fullName>
    </submittedName>
</protein>
<reference evidence="3" key="1">
    <citation type="journal article" date="2019" name="Int. J. Syst. Evol. Microbiol.">
        <title>The Global Catalogue of Microorganisms (GCM) 10K type strain sequencing project: providing services to taxonomists for standard genome sequencing and annotation.</title>
        <authorList>
            <consortium name="The Broad Institute Genomics Platform"/>
            <consortium name="The Broad Institute Genome Sequencing Center for Infectious Disease"/>
            <person name="Wu L."/>
            <person name="Ma J."/>
        </authorList>
    </citation>
    <scope>NUCLEOTIDE SEQUENCE [LARGE SCALE GENOMIC DNA]</scope>
    <source>
        <strain evidence="3">CGMCC 1.16619</strain>
    </source>
</reference>
<evidence type="ECO:0000313" key="3">
    <source>
        <dbReference type="Proteomes" id="UP001596114"/>
    </source>
</evidence>
<gene>
    <name evidence="2" type="ORF">ACFPPA_11555</name>
</gene>